<dbReference type="OrthoDB" id="5273647at2759"/>
<keyword evidence="4" id="KW-1185">Reference proteome</keyword>
<gene>
    <name evidence="3" type="ORF">PPNO1_LOCUS3040</name>
</gene>
<feature type="region of interest" description="Disordered" evidence="1">
    <location>
        <begin position="35"/>
        <end position="115"/>
    </location>
</feature>
<feature type="transmembrane region" description="Helical" evidence="2">
    <location>
        <begin position="6"/>
        <end position="27"/>
    </location>
</feature>
<keyword evidence="2" id="KW-0812">Transmembrane</keyword>
<keyword evidence="2" id="KW-1133">Transmembrane helix</keyword>
<keyword evidence="2" id="KW-0472">Membrane</keyword>
<reference evidence="3" key="1">
    <citation type="submission" date="2022-11" db="EMBL/GenBank/DDBJ databases">
        <authorList>
            <person name="Scott C."/>
            <person name="Bruce N."/>
        </authorList>
    </citation>
    <scope>NUCLEOTIDE SEQUENCE</scope>
</reference>
<evidence type="ECO:0000256" key="1">
    <source>
        <dbReference type="SAM" id="MobiDB-lite"/>
    </source>
</evidence>
<proteinExistence type="predicted"/>
<comment type="caution">
    <text evidence="3">The sequence shown here is derived from an EMBL/GenBank/DDBJ whole genome shotgun (WGS) entry which is preliminary data.</text>
</comment>
<dbReference type="Proteomes" id="UP000838763">
    <property type="component" value="Unassembled WGS sequence"/>
</dbReference>
<evidence type="ECO:0000313" key="3">
    <source>
        <dbReference type="EMBL" id="CAI4213292.1"/>
    </source>
</evidence>
<evidence type="ECO:0000313" key="4">
    <source>
        <dbReference type="Proteomes" id="UP000838763"/>
    </source>
</evidence>
<feature type="compositionally biased region" description="Polar residues" evidence="1">
    <location>
        <begin position="38"/>
        <end position="48"/>
    </location>
</feature>
<accession>A0A9P1GYP9</accession>
<dbReference type="AlphaFoldDB" id="A0A9P1GYP9"/>
<protein>
    <recommendedName>
        <fullName evidence="5">Integral membrane protein</fullName>
    </recommendedName>
</protein>
<dbReference type="EMBL" id="CALLCH030000007">
    <property type="protein sequence ID" value="CAI4213292.1"/>
    <property type="molecule type" value="Genomic_DNA"/>
</dbReference>
<sequence>MLVLWGVIEFNVGNMVSSLPFLAPVFLRKAREYRTKQSRGYGSSNGQSGRRIGKGSQLTTGKGGDSGLRSKKGTTAYATAGFDKHSTSGSEEDILRKTDGNQHPSARDHDLPIQHHEPNAIIKSVSYSVRVDDDTASGSGPRYM</sequence>
<name>A0A9P1GYP9_9PEZI</name>
<organism evidence="3 4">
    <name type="scientific">Parascedosporium putredinis</name>
    <dbReference type="NCBI Taxonomy" id="1442378"/>
    <lineage>
        <taxon>Eukaryota</taxon>
        <taxon>Fungi</taxon>
        <taxon>Dikarya</taxon>
        <taxon>Ascomycota</taxon>
        <taxon>Pezizomycotina</taxon>
        <taxon>Sordariomycetes</taxon>
        <taxon>Hypocreomycetidae</taxon>
        <taxon>Microascales</taxon>
        <taxon>Microascaceae</taxon>
        <taxon>Parascedosporium</taxon>
    </lineage>
</organism>
<evidence type="ECO:0000256" key="2">
    <source>
        <dbReference type="SAM" id="Phobius"/>
    </source>
</evidence>
<evidence type="ECO:0008006" key="5">
    <source>
        <dbReference type="Google" id="ProtNLM"/>
    </source>
</evidence>
<feature type="compositionally biased region" description="Basic and acidic residues" evidence="1">
    <location>
        <begin position="93"/>
        <end position="115"/>
    </location>
</feature>